<evidence type="ECO:0008006" key="3">
    <source>
        <dbReference type="Google" id="ProtNLM"/>
    </source>
</evidence>
<comment type="caution">
    <text evidence="1">The sequence shown here is derived from an EMBL/GenBank/DDBJ whole genome shotgun (WGS) entry which is preliminary data.</text>
</comment>
<accession>A0ABT9NSG2</accession>
<protein>
    <recommendedName>
        <fullName evidence="3">Antitoxin</fullName>
    </recommendedName>
</protein>
<evidence type="ECO:0000313" key="2">
    <source>
        <dbReference type="Proteomes" id="UP001240447"/>
    </source>
</evidence>
<keyword evidence="2" id="KW-1185">Reference proteome</keyword>
<gene>
    <name evidence="1" type="ORF">J2S59_002784</name>
</gene>
<dbReference type="Proteomes" id="UP001240447">
    <property type="component" value="Unassembled WGS sequence"/>
</dbReference>
<dbReference type="RefSeq" id="WP_068124894.1">
    <property type="nucleotide sequence ID" value="NZ_CCXJ01000779.2"/>
</dbReference>
<sequence>MRTTVTLDPDTESLVRRLMAERGIGFKQALNDAIRAGAGGDAAPSGKPTRVRSLGRPTVDLDRALQVAGDLEDAEITRDLTDGR</sequence>
<reference evidence="1 2" key="1">
    <citation type="submission" date="2023-07" db="EMBL/GenBank/DDBJ databases">
        <title>Sequencing the genomes of 1000 actinobacteria strains.</title>
        <authorList>
            <person name="Klenk H.-P."/>
        </authorList>
    </citation>
    <scope>NUCLEOTIDE SEQUENCE [LARGE SCALE GENOMIC DNA]</scope>
    <source>
        <strain evidence="1 2">GD13</strain>
    </source>
</reference>
<evidence type="ECO:0000313" key="1">
    <source>
        <dbReference type="EMBL" id="MDP9822975.1"/>
    </source>
</evidence>
<name>A0ABT9NSG2_9ACTN</name>
<organism evidence="1 2">
    <name type="scientific">Nocardioides massiliensis</name>
    <dbReference type="NCBI Taxonomy" id="1325935"/>
    <lineage>
        <taxon>Bacteria</taxon>
        <taxon>Bacillati</taxon>
        <taxon>Actinomycetota</taxon>
        <taxon>Actinomycetes</taxon>
        <taxon>Propionibacteriales</taxon>
        <taxon>Nocardioidaceae</taxon>
        <taxon>Nocardioides</taxon>
    </lineage>
</organism>
<proteinExistence type="predicted"/>
<dbReference type="EMBL" id="JAUSQM010000001">
    <property type="protein sequence ID" value="MDP9822975.1"/>
    <property type="molecule type" value="Genomic_DNA"/>
</dbReference>